<dbReference type="EMBL" id="CM042013">
    <property type="protein sequence ID" value="KAI3737027.1"/>
    <property type="molecule type" value="Genomic_DNA"/>
</dbReference>
<proteinExistence type="predicted"/>
<gene>
    <name evidence="1" type="ORF">L2E82_27021</name>
</gene>
<dbReference type="Proteomes" id="UP001055811">
    <property type="component" value="Linkage Group LG05"/>
</dbReference>
<name>A0ACB9CRX5_CICIN</name>
<organism evidence="1 2">
    <name type="scientific">Cichorium intybus</name>
    <name type="common">Chicory</name>
    <dbReference type="NCBI Taxonomy" id="13427"/>
    <lineage>
        <taxon>Eukaryota</taxon>
        <taxon>Viridiplantae</taxon>
        <taxon>Streptophyta</taxon>
        <taxon>Embryophyta</taxon>
        <taxon>Tracheophyta</taxon>
        <taxon>Spermatophyta</taxon>
        <taxon>Magnoliopsida</taxon>
        <taxon>eudicotyledons</taxon>
        <taxon>Gunneridae</taxon>
        <taxon>Pentapetalae</taxon>
        <taxon>asterids</taxon>
        <taxon>campanulids</taxon>
        <taxon>Asterales</taxon>
        <taxon>Asteraceae</taxon>
        <taxon>Cichorioideae</taxon>
        <taxon>Cichorieae</taxon>
        <taxon>Cichoriinae</taxon>
        <taxon>Cichorium</taxon>
    </lineage>
</organism>
<evidence type="ECO:0000313" key="2">
    <source>
        <dbReference type="Proteomes" id="UP001055811"/>
    </source>
</evidence>
<reference evidence="2" key="1">
    <citation type="journal article" date="2022" name="Mol. Ecol. Resour.">
        <title>The genomes of chicory, endive, great burdock and yacon provide insights into Asteraceae palaeo-polyploidization history and plant inulin production.</title>
        <authorList>
            <person name="Fan W."/>
            <person name="Wang S."/>
            <person name="Wang H."/>
            <person name="Wang A."/>
            <person name="Jiang F."/>
            <person name="Liu H."/>
            <person name="Zhao H."/>
            <person name="Xu D."/>
            <person name="Zhang Y."/>
        </authorList>
    </citation>
    <scope>NUCLEOTIDE SEQUENCE [LARGE SCALE GENOMIC DNA]</scope>
    <source>
        <strain evidence="2">cv. Punajuju</strain>
    </source>
</reference>
<evidence type="ECO:0000313" key="1">
    <source>
        <dbReference type="EMBL" id="KAI3737027.1"/>
    </source>
</evidence>
<protein>
    <submittedName>
        <fullName evidence="1">Uncharacterized protein</fullName>
    </submittedName>
</protein>
<keyword evidence="2" id="KW-1185">Reference proteome</keyword>
<comment type="caution">
    <text evidence="1">The sequence shown here is derived from an EMBL/GenBank/DDBJ whole genome shotgun (WGS) entry which is preliminary data.</text>
</comment>
<accession>A0ACB9CRX5</accession>
<sequence>MWEGGSSSAVTEEGSGSGGGSGGGRRKPSWREKENNRRRERRRRAIAANIYNGLRAQGNYSLPKHCDNNEVLKALCKEAGWVVLPDGTTFRKGCKPPPPSVERGGSSTNTTPCSSQKPSPPSSSLPSPIPSYQCSLSSSSFPSPSHLDSKNPPLNNPFAFLSNSIPMSLPSLRISNSAPVTPPLSSPKAPKKNNLNWEAFDLPYFASSVPTSPTSHRRFRPATIPEGNESDWSTSGSFQRLRFQDCGPLIVNPNSPTSNLVKSKAEVPAVNDAISEKRKGVKAWKGERFHDVGFDDLELTLGSGNTKI</sequence>
<reference evidence="1 2" key="2">
    <citation type="journal article" date="2022" name="Mol. Ecol. Resour.">
        <title>The genomes of chicory, endive, great burdock and yacon provide insights into Asteraceae paleo-polyploidization history and plant inulin production.</title>
        <authorList>
            <person name="Fan W."/>
            <person name="Wang S."/>
            <person name="Wang H."/>
            <person name="Wang A."/>
            <person name="Jiang F."/>
            <person name="Liu H."/>
            <person name="Zhao H."/>
            <person name="Xu D."/>
            <person name="Zhang Y."/>
        </authorList>
    </citation>
    <scope>NUCLEOTIDE SEQUENCE [LARGE SCALE GENOMIC DNA]</scope>
    <source>
        <strain evidence="2">cv. Punajuju</strain>
        <tissue evidence="1">Leaves</tissue>
    </source>
</reference>